<evidence type="ECO:0000313" key="5">
    <source>
        <dbReference type="Proteomes" id="UP001610444"/>
    </source>
</evidence>
<evidence type="ECO:0000256" key="1">
    <source>
        <dbReference type="PROSITE-ProRule" id="PRU00042"/>
    </source>
</evidence>
<dbReference type="PROSITE" id="PS00028">
    <property type="entry name" value="ZINC_FINGER_C2H2_1"/>
    <property type="match status" value="1"/>
</dbReference>
<dbReference type="EMBL" id="JBFXLR010000031">
    <property type="protein sequence ID" value="KAL2846814.1"/>
    <property type="molecule type" value="Genomic_DNA"/>
</dbReference>
<keyword evidence="5" id="KW-1185">Reference proteome</keyword>
<feature type="region of interest" description="Disordered" evidence="2">
    <location>
        <begin position="226"/>
        <end position="291"/>
    </location>
</feature>
<sequence length="351" mass="40098">MTNLQANNDNIIVFIARVSNRYRRLSVPQTCTKFIKGPLREAKRLYRQAYGIGPNNFATKVAFVHQYNRPLPANGEVQTTLEDYLHQACLEHRDIQLVPVGWDGLTTNLGWLRKLLKPFRRHLARIGMRVLVGRTFHQVSLSCVCDVHTGDLDIHNVDDTTRTFIAQIHDLWAKKERRNPVIGGLHGVRPGRIAVQADQPLNHICTYPGCGRTFGQRRYLTRHVRRVHDRNDEQQEASPDSDSDDSTTSTASSDNDSPSTAPSAGDDTTGSDSDSDGDPTTMETPLYRRPLTCHHQLPPRLRPFLQDLHHHPLPATSQPHLRRRRYHHCRCCRHYNHGGYLCGHHHRRRSA</sequence>
<evidence type="ECO:0000256" key="2">
    <source>
        <dbReference type="SAM" id="MobiDB-lite"/>
    </source>
</evidence>
<organism evidence="4 5">
    <name type="scientific">Aspergillus pseudodeflectus</name>
    <dbReference type="NCBI Taxonomy" id="176178"/>
    <lineage>
        <taxon>Eukaryota</taxon>
        <taxon>Fungi</taxon>
        <taxon>Dikarya</taxon>
        <taxon>Ascomycota</taxon>
        <taxon>Pezizomycotina</taxon>
        <taxon>Eurotiomycetes</taxon>
        <taxon>Eurotiomycetidae</taxon>
        <taxon>Eurotiales</taxon>
        <taxon>Aspergillaceae</taxon>
        <taxon>Aspergillus</taxon>
        <taxon>Aspergillus subgen. Nidulantes</taxon>
    </lineage>
</organism>
<dbReference type="SMART" id="SM00355">
    <property type="entry name" value="ZnF_C2H2"/>
    <property type="match status" value="1"/>
</dbReference>
<name>A0ABR4K3L6_9EURO</name>
<dbReference type="RefSeq" id="XP_070897398.1">
    <property type="nucleotide sequence ID" value="XM_071036147.1"/>
</dbReference>
<comment type="caution">
    <text evidence="4">The sequence shown here is derived from an EMBL/GenBank/DDBJ whole genome shotgun (WGS) entry which is preliminary data.</text>
</comment>
<dbReference type="GeneID" id="98151311"/>
<reference evidence="4 5" key="1">
    <citation type="submission" date="2024-07" db="EMBL/GenBank/DDBJ databases">
        <title>Section-level genome sequencing and comparative genomics of Aspergillus sections Usti and Cavernicolus.</title>
        <authorList>
            <consortium name="Lawrence Berkeley National Laboratory"/>
            <person name="Nybo J.L."/>
            <person name="Vesth T.C."/>
            <person name="Theobald S."/>
            <person name="Frisvad J.C."/>
            <person name="Larsen T.O."/>
            <person name="Kjaerboelling I."/>
            <person name="Rothschild-Mancinelli K."/>
            <person name="Lyhne E.K."/>
            <person name="Kogle M.E."/>
            <person name="Barry K."/>
            <person name="Clum A."/>
            <person name="Na H."/>
            <person name="Ledsgaard L."/>
            <person name="Lin J."/>
            <person name="Lipzen A."/>
            <person name="Kuo A."/>
            <person name="Riley R."/>
            <person name="Mondo S."/>
            <person name="LaButti K."/>
            <person name="Haridas S."/>
            <person name="Pangalinan J."/>
            <person name="Salamov A.A."/>
            <person name="Simmons B.A."/>
            <person name="Magnuson J.K."/>
            <person name="Chen J."/>
            <person name="Drula E."/>
            <person name="Henrissat B."/>
            <person name="Wiebenga A."/>
            <person name="Lubbers R.J."/>
            <person name="Gomes A.C."/>
            <person name="Macurrencykelacurrency M.R."/>
            <person name="Stajich J."/>
            <person name="Grigoriev I.V."/>
            <person name="Mortensen U.H."/>
            <person name="De vries R.P."/>
            <person name="Baker S.E."/>
            <person name="Andersen M.R."/>
        </authorList>
    </citation>
    <scope>NUCLEOTIDE SEQUENCE [LARGE SCALE GENOMIC DNA]</scope>
    <source>
        <strain evidence="4 5">CBS 756.74</strain>
    </source>
</reference>
<accession>A0ABR4K3L6</accession>
<evidence type="ECO:0000313" key="4">
    <source>
        <dbReference type="EMBL" id="KAL2846814.1"/>
    </source>
</evidence>
<proteinExistence type="predicted"/>
<dbReference type="PROSITE" id="PS50157">
    <property type="entry name" value="ZINC_FINGER_C2H2_2"/>
    <property type="match status" value="1"/>
</dbReference>
<dbReference type="Proteomes" id="UP001610444">
    <property type="component" value="Unassembled WGS sequence"/>
</dbReference>
<protein>
    <recommendedName>
        <fullName evidence="3">C2H2-type domain-containing protein</fullName>
    </recommendedName>
</protein>
<dbReference type="Gene3D" id="3.30.160.60">
    <property type="entry name" value="Classic Zinc Finger"/>
    <property type="match status" value="1"/>
</dbReference>
<keyword evidence="1" id="KW-0862">Zinc</keyword>
<feature type="domain" description="C2H2-type" evidence="3">
    <location>
        <begin position="203"/>
        <end position="233"/>
    </location>
</feature>
<feature type="compositionally biased region" description="Low complexity" evidence="2">
    <location>
        <begin position="246"/>
        <end position="272"/>
    </location>
</feature>
<dbReference type="InterPro" id="IPR013087">
    <property type="entry name" value="Znf_C2H2_type"/>
</dbReference>
<keyword evidence="1" id="KW-0863">Zinc-finger</keyword>
<keyword evidence="1" id="KW-0479">Metal-binding</keyword>
<gene>
    <name evidence="4" type="ORF">BJX68DRAFT_122587</name>
</gene>
<evidence type="ECO:0000259" key="3">
    <source>
        <dbReference type="PROSITE" id="PS50157"/>
    </source>
</evidence>